<name>A0A553E3F7_9FLAO</name>
<dbReference type="Gene3D" id="2.60.40.3620">
    <property type="match status" value="2"/>
</dbReference>
<dbReference type="Pfam" id="PF14292">
    <property type="entry name" value="SusE"/>
    <property type="match status" value="1"/>
</dbReference>
<feature type="signal peptide" evidence="1">
    <location>
        <begin position="1"/>
        <end position="25"/>
    </location>
</feature>
<dbReference type="PROSITE" id="PS51257">
    <property type="entry name" value="PROKAR_LIPOPROTEIN"/>
    <property type="match status" value="1"/>
</dbReference>
<dbReference type="InterPro" id="IPR025970">
    <property type="entry name" value="SusE"/>
</dbReference>
<organism evidence="3 4">
    <name type="scientific">Flavobacterium restrictum</name>
    <dbReference type="NCBI Taxonomy" id="2594428"/>
    <lineage>
        <taxon>Bacteria</taxon>
        <taxon>Pseudomonadati</taxon>
        <taxon>Bacteroidota</taxon>
        <taxon>Flavobacteriia</taxon>
        <taxon>Flavobacteriales</taxon>
        <taxon>Flavobacteriaceae</taxon>
        <taxon>Flavobacterium</taxon>
    </lineage>
</organism>
<evidence type="ECO:0000313" key="3">
    <source>
        <dbReference type="EMBL" id="TRX39433.1"/>
    </source>
</evidence>
<keyword evidence="4" id="KW-1185">Reference proteome</keyword>
<evidence type="ECO:0000259" key="2">
    <source>
        <dbReference type="Pfam" id="PF14292"/>
    </source>
</evidence>
<sequence>MKKYINKLLVICAFVFVGSSCENNAELTTLKEVNFTAPIEASPSKVVLKSETASQAVTTISWPAVVFPINAPVAYTLLFDTATDVTWANAIAVEAGEDVLSKSFLGTDLNKMAIKLGLTADVEGKILVRVVATLDRKITSEAIELAVTPFAKKVVFGAIYMPGSYQDWDAATAAALDAVDSGIYQGYVTFPASKGLGFKFTNERNWNQFYGADANGNLVDGSNIDFAVAKAGTYQMMVNLNTSKWTATPYAWGIIGTATAGGWNSSTAMTYDHQLKIWKFKGALLAGALKFRLNDAWTINYGAKNNNDGIMYLDNQGAYDVAEAGNYEVTFSIQEKDPTTGVYPATAIYTVKKI</sequence>
<dbReference type="RefSeq" id="WP_144256423.1">
    <property type="nucleotide sequence ID" value="NZ_VJZT01000008.1"/>
</dbReference>
<keyword evidence="1" id="KW-0732">Signal</keyword>
<proteinExistence type="predicted"/>
<feature type="domain" description="SusE outer membrane protein" evidence="2">
    <location>
        <begin position="36"/>
        <end position="130"/>
    </location>
</feature>
<gene>
    <name evidence="3" type="ORF">FNW21_09055</name>
</gene>
<dbReference type="AlphaFoldDB" id="A0A553E3F7"/>
<evidence type="ECO:0000313" key="4">
    <source>
        <dbReference type="Proteomes" id="UP000316371"/>
    </source>
</evidence>
<reference evidence="3 4" key="1">
    <citation type="submission" date="2019-07" db="EMBL/GenBank/DDBJ databases">
        <title>Novel species of Flavobacterium.</title>
        <authorList>
            <person name="Liu Q."/>
            <person name="Xin Y.-H."/>
        </authorList>
    </citation>
    <scope>NUCLEOTIDE SEQUENCE [LARGE SCALE GENOMIC DNA]</scope>
    <source>
        <strain evidence="3 4">LB1R34</strain>
    </source>
</reference>
<protein>
    <submittedName>
        <fullName evidence="3">SusF/SusE family outer membrane protein</fullName>
    </submittedName>
</protein>
<dbReference type="OrthoDB" id="975117at2"/>
<dbReference type="Proteomes" id="UP000316371">
    <property type="component" value="Unassembled WGS sequence"/>
</dbReference>
<comment type="caution">
    <text evidence="3">The sequence shown here is derived from an EMBL/GenBank/DDBJ whole genome shotgun (WGS) entry which is preliminary data.</text>
</comment>
<feature type="chain" id="PRO_5021957429" evidence="1">
    <location>
        <begin position="26"/>
        <end position="354"/>
    </location>
</feature>
<evidence type="ECO:0000256" key="1">
    <source>
        <dbReference type="SAM" id="SignalP"/>
    </source>
</evidence>
<accession>A0A553E3F7</accession>
<dbReference type="EMBL" id="VJZT01000008">
    <property type="protein sequence ID" value="TRX39433.1"/>
    <property type="molecule type" value="Genomic_DNA"/>
</dbReference>